<protein>
    <recommendedName>
        <fullName evidence="5">HTH gntR-type domain-containing protein</fullName>
    </recommendedName>
</protein>
<dbReference type="SUPFAM" id="SSF46785">
    <property type="entry name" value="Winged helix' DNA-binding domain"/>
    <property type="match status" value="1"/>
</dbReference>
<keyword evidence="2" id="KW-0238">DNA-binding</keyword>
<proteinExistence type="predicted"/>
<dbReference type="InterPro" id="IPR000524">
    <property type="entry name" value="Tscrpt_reg_HTH_GntR"/>
</dbReference>
<dbReference type="InterPro" id="IPR036388">
    <property type="entry name" value="WH-like_DNA-bd_sf"/>
</dbReference>
<keyword evidence="1" id="KW-0805">Transcription regulation</keyword>
<reference evidence="6" key="1">
    <citation type="journal article" date="2014" name="Int. J. Syst. Evol. Microbiol.">
        <title>Complete genome sequence of Corynebacterium casei LMG S-19264T (=DSM 44701T), isolated from a smear-ripened cheese.</title>
        <authorList>
            <consortium name="US DOE Joint Genome Institute (JGI-PGF)"/>
            <person name="Walter F."/>
            <person name="Albersmeier A."/>
            <person name="Kalinowski J."/>
            <person name="Ruckert C."/>
        </authorList>
    </citation>
    <scope>NUCLEOTIDE SEQUENCE</scope>
    <source>
        <strain evidence="6">CGMCC 4.7306</strain>
    </source>
</reference>
<keyword evidence="3" id="KW-0804">Transcription</keyword>
<feature type="compositionally biased region" description="Basic and acidic residues" evidence="4">
    <location>
        <begin position="79"/>
        <end position="93"/>
    </location>
</feature>
<evidence type="ECO:0000256" key="3">
    <source>
        <dbReference type="ARBA" id="ARBA00023163"/>
    </source>
</evidence>
<dbReference type="GO" id="GO:0003677">
    <property type="term" value="F:DNA binding"/>
    <property type="evidence" value="ECO:0007669"/>
    <property type="project" value="UniProtKB-KW"/>
</dbReference>
<dbReference type="GO" id="GO:0045892">
    <property type="term" value="P:negative regulation of DNA-templated transcription"/>
    <property type="evidence" value="ECO:0007669"/>
    <property type="project" value="TreeGrafter"/>
</dbReference>
<sequence>MLSSQIRDGKIQVGDELPTIASLADEFQVSHMTVKQALRTLREQGVVATNRGARTRVLAVPTREEEPLTEQLRAIRERLDNLESRTSDLESHASKASPDSSA</sequence>
<reference evidence="6" key="2">
    <citation type="submission" date="2020-09" db="EMBL/GenBank/DDBJ databases">
        <authorList>
            <person name="Sun Q."/>
            <person name="Zhou Y."/>
        </authorList>
    </citation>
    <scope>NUCLEOTIDE SEQUENCE</scope>
    <source>
        <strain evidence="6">CGMCC 4.7306</strain>
    </source>
</reference>
<dbReference type="PRINTS" id="PR00035">
    <property type="entry name" value="HTHGNTR"/>
</dbReference>
<evidence type="ECO:0000256" key="2">
    <source>
        <dbReference type="ARBA" id="ARBA00023125"/>
    </source>
</evidence>
<gene>
    <name evidence="6" type="ORF">GCM10011575_35730</name>
</gene>
<dbReference type="InterPro" id="IPR050679">
    <property type="entry name" value="Bact_HTH_transcr_reg"/>
</dbReference>
<keyword evidence="7" id="KW-1185">Reference proteome</keyword>
<evidence type="ECO:0000313" key="7">
    <source>
        <dbReference type="Proteomes" id="UP000613840"/>
    </source>
</evidence>
<dbReference type="CDD" id="cd07377">
    <property type="entry name" value="WHTH_GntR"/>
    <property type="match status" value="1"/>
</dbReference>
<dbReference type="PANTHER" id="PTHR44846">
    <property type="entry name" value="MANNOSYL-D-GLYCERATE TRANSPORT/METABOLISM SYSTEM REPRESSOR MNGR-RELATED"/>
    <property type="match status" value="1"/>
</dbReference>
<evidence type="ECO:0000256" key="1">
    <source>
        <dbReference type="ARBA" id="ARBA00023015"/>
    </source>
</evidence>
<accession>A0A917SDD8</accession>
<evidence type="ECO:0000259" key="5">
    <source>
        <dbReference type="PROSITE" id="PS50949"/>
    </source>
</evidence>
<dbReference type="EMBL" id="BMMZ01000010">
    <property type="protein sequence ID" value="GGL74324.1"/>
    <property type="molecule type" value="Genomic_DNA"/>
</dbReference>
<dbReference type="PROSITE" id="PS50949">
    <property type="entry name" value="HTH_GNTR"/>
    <property type="match status" value="1"/>
</dbReference>
<dbReference type="Proteomes" id="UP000613840">
    <property type="component" value="Unassembled WGS sequence"/>
</dbReference>
<dbReference type="GO" id="GO:0003700">
    <property type="term" value="F:DNA-binding transcription factor activity"/>
    <property type="evidence" value="ECO:0007669"/>
    <property type="project" value="InterPro"/>
</dbReference>
<organism evidence="6 7">
    <name type="scientific">Microlunatus endophyticus</name>
    <dbReference type="NCBI Taxonomy" id="1716077"/>
    <lineage>
        <taxon>Bacteria</taxon>
        <taxon>Bacillati</taxon>
        <taxon>Actinomycetota</taxon>
        <taxon>Actinomycetes</taxon>
        <taxon>Propionibacteriales</taxon>
        <taxon>Propionibacteriaceae</taxon>
        <taxon>Microlunatus</taxon>
    </lineage>
</organism>
<dbReference type="SMART" id="SM00345">
    <property type="entry name" value="HTH_GNTR"/>
    <property type="match status" value="1"/>
</dbReference>
<comment type="caution">
    <text evidence="6">The sequence shown here is derived from an EMBL/GenBank/DDBJ whole genome shotgun (WGS) entry which is preliminary data.</text>
</comment>
<dbReference type="AlphaFoldDB" id="A0A917SDD8"/>
<feature type="domain" description="HTH gntR-type" evidence="5">
    <location>
        <begin position="1"/>
        <end position="60"/>
    </location>
</feature>
<dbReference type="PANTHER" id="PTHR44846:SF1">
    <property type="entry name" value="MANNOSYL-D-GLYCERATE TRANSPORT_METABOLISM SYSTEM REPRESSOR MNGR-RELATED"/>
    <property type="match status" value="1"/>
</dbReference>
<feature type="region of interest" description="Disordered" evidence="4">
    <location>
        <begin position="79"/>
        <end position="102"/>
    </location>
</feature>
<evidence type="ECO:0000256" key="4">
    <source>
        <dbReference type="SAM" id="MobiDB-lite"/>
    </source>
</evidence>
<dbReference type="Pfam" id="PF00392">
    <property type="entry name" value="GntR"/>
    <property type="match status" value="1"/>
</dbReference>
<name>A0A917SDD8_9ACTN</name>
<dbReference type="InterPro" id="IPR036390">
    <property type="entry name" value="WH_DNA-bd_sf"/>
</dbReference>
<dbReference type="Gene3D" id="1.10.10.10">
    <property type="entry name" value="Winged helix-like DNA-binding domain superfamily/Winged helix DNA-binding domain"/>
    <property type="match status" value="1"/>
</dbReference>
<evidence type="ECO:0000313" key="6">
    <source>
        <dbReference type="EMBL" id="GGL74324.1"/>
    </source>
</evidence>